<evidence type="ECO:0000256" key="8">
    <source>
        <dbReference type="SAM" id="SignalP"/>
    </source>
</evidence>
<dbReference type="GO" id="GO:0005524">
    <property type="term" value="F:ATP binding"/>
    <property type="evidence" value="ECO:0007669"/>
    <property type="project" value="UniProtKB-KW"/>
</dbReference>
<dbReference type="InterPro" id="IPR045133">
    <property type="entry name" value="IRE1/2-like"/>
</dbReference>
<sequence>MCMVSAGLLVLSLHFFCLSQHCVPASLERVPDMLEVRKFTEKGKPKNPELIGKIRLASDDILGHGSHGTVVFRGFFENRPVAIKRLLKEFYEIANHEVDLLLQSDNHPNIVRYFCKEESEQFCYIALELCEGSLVDFVEQKVAVALSHLDIVFQLLNGLNHLHNLNLVHRDIKPQNVLITRQFGTQGWVAPEMLFGQRMTKFVDVFSTGCVIYYILSGGSHPFGRSFERECKIRTGTYELSCVENNPEALNLIAKMISLECSERPTIKEVLKHPFFWSNKKKLQFLTDLSDWVETEKFESSSNLLSLLQKNASQIYGANWKTFLHEELVENLEQFRSYHGWRLRDLLRCIRNKKSHYSELSIALQQILGPIPDEYSRYFTSRFPKLLISLYLFILENNLASTAKFERYF</sequence>
<keyword evidence="12" id="KW-1185">Reference proteome</keyword>
<dbReference type="FunFam" id="3.30.200.20:FF:000077">
    <property type="entry name" value="Putative Serine/threonine-protein kinase/endoribonuclease IRE1"/>
    <property type="match status" value="1"/>
</dbReference>
<dbReference type="InterPro" id="IPR038357">
    <property type="entry name" value="KEN_sf"/>
</dbReference>
<dbReference type="PROSITE" id="PS51392">
    <property type="entry name" value="KEN"/>
    <property type="match status" value="1"/>
</dbReference>
<organism evidence="11 12">
    <name type="scientific">Zophobas morio</name>
    <dbReference type="NCBI Taxonomy" id="2755281"/>
    <lineage>
        <taxon>Eukaryota</taxon>
        <taxon>Metazoa</taxon>
        <taxon>Ecdysozoa</taxon>
        <taxon>Arthropoda</taxon>
        <taxon>Hexapoda</taxon>
        <taxon>Insecta</taxon>
        <taxon>Pterygota</taxon>
        <taxon>Neoptera</taxon>
        <taxon>Endopterygota</taxon>
        <taxon>Coleoptera</taxon>
        <taxon>Polyphaga</taxon>
        <taxon>Cucujiformia</taxon>
        <taxon>Tenebrionidae</taxon>
        <taxon>Zophobas</taxon>
    </lineage>
</organism>
<dbReference type="EMBL" id="JALNTZ010000689">
    <property type="protein sequence ID" value="KAJ3632089.1"/>
    <property type="molecule type" value="Genomic_DNA"/>
</dbReference>
<keyword evidence="3" id="KW-0808">Transferase</keyword>
<dbReference type="InterPro" id="IPR010513">
    <property type="entry name" value="KEN_dom"/>
</dbReference>
<dbReference type="SMART" id="SM00220">
    <property type="entry name" value="S_TKc"/>
    <property type="match status" value="1"/>
</dbReference>
<dbReference type="PROSITE" id="PS50011">
    <property type="entry name" value="PROTEIN_KINASE_DOM"/>
    <property type="match status" value="1"/>
</dbReference>
<keyword evidence="2" id="KW-0723">Serine/threonine-protein kinase</keyword>
<gene>
    <name evidence="11" type="ORF">Zmor_022110</name>
</gene>
<dbReference type="GO" id="GO:0070059">
    <property type="term" value="P:intrinsic apoptotic signaling pathway in response to endoplasmic reticulum stress"/>
    <property type="evidence" value="ECO:0007669"/>
    <property type="project" value="TreeGrafter"/>
</dbReference>
<feature type="signal peptide" evidence="8">
    <location>
        <begin position="1"/>
        <end position="19"/>
    </location>
</feature>
<keyword evidence="6" id="KW-0418">Kinase</keyword>
<dbReference type="Gene3D" id="1.20.1440.180">
    <property type="entry name" value="KEN domain"/>
    <property type="match status" value="1"/>
</dbReference>
<evidence type="ECO:0000256" key="2">
    <source>
        <dbReference type="ARBA" id="ARBA00022527"/>
    </source>
</evidence>
<keyword evidence="7" id="KW-0067">ATP-binding</keyword>
<comment type="caution">
    <text evidence="11">The sequence shown here is derived from an EMBL/GenBank/DDBJ whole genome shotgun (WGS) entry which is preliminary data.</text>
</comment>
<evidence type="ECO:0000313" key="12">
    <source>
        <dbReference type="Proteomes" id="UP001168821"/>
    </source>
</evidence>
<dbReference type="SUPFAM" id="SSF56112">
    <property type="entry name" value="Protein kinase-like (PK-like)"/>
    <property type="match status" value="1"/>
</dbReference>
<dbReference type="GO" id="GO:1990604">
    <property type="term" value="C:IRE1-TRAF2-ASK1 complex"/>
    <property type="evidence" value="ECO:0007669"/>
    <property type="project" value="TreeGrafter"/>
</dbReference>
<dbReference type="PROSITE" id="PS00108">
    <property type="entry name" value="PROTEIN_KINASE_ST"/>
    <property type="match status" value="1"/>
</dbReference>
<keyword evidence="5" id="KW-0547">Nucleotide-binding</keyword>
<dbReference type="PANTHER" id="PTHR13954:SF6">
    <property type="entry name" value="NON-SPECIFIC SERINE_THREONINE PROTEIN KINASE"/>
    <property type="match status" value="1"/>
</dbReference>
<dbReference type="Pfam" id="PF06479">
    <property type="entry name" value="Ribonuc_2-5A"/>
    <property type="match status" value="1"/>
</dbReference>
<evidence type="ECO:0000256" key="1">
    <source>
        <dbReference type="ARBA" id="ARBA00012513"/>
    </source>
</evidence>
<dbReference type="SMART" id="SM00580">
    <property type="entry name" value="PUG"/>
    <property type="match status" value="1"/>
</dbReference>
<evidence type="ECO:0000256" key="6">
    <source>
        <dbReference type="ARBA" id="ARBA00022777"/>
    </source>
</evidence>
<dbReference type="InterPro" id="IPR011009">
    <property type="entry name" value="Kinase-like_dom_sf"/>
</dbReference>
<dbReference type="AlphaFoldDB" id="A0AA38HJB6"/>
<dbReference type="Proteomes" id="UP001168821">
    <property type="component" value="Unassembled WGS sequence"/>
</dbReference>
<feature type="chain" id="PRO_5041447144" description="non-specific serine/threonine protein kinase" evidence="8">
    <location>
        <begin position="20"/>
        <end position="409"/>
    </location>
</feature>
<dbReference type="PANTHER" id="PTHR13954">
    <property type="entry name" value="IRE1-RELATED"/>
    <property type="match status" value="1"/>
</dbReference>
<dbReference type="EC" id="2.7.11.1" evidence="1"/>
<dbReference type="InterPro" id="IPR000719">
    <property type="entry name" value="Prot_kinase_dom"/>
</dbReference>
<dbReference type="Pfam" id="PF00069">
    <property type="entry name" value="Pkinase"/>
    <property type="match status" value="2"/>
</dbReference>
<dbReference type="GO" id="GO:0036498">
    <property type="term" value="P:IRE1-mediated unfolded protein response"/>
    <property type="evidence" value="ECO:0007669"/>
    <property type="project" value="TreeGrafter"/>
</dbReference>
<feature type="domain" description="Protein kinase" evidence="9">
    <location>
        <begin position="56"/>
        <end position="276"/>
    </location>
</feature>
<dbReference type="GO" id="GO:0006397">
    <property type="term" value="P:mRNA processing"/>
    <property type="evidence" value="ECO:0007669"/>
    <property type="project" value="InterPro"/>
</dbReference>
<evidence type="ECO:0000259" key="10">
    <source>
        <dbReference type="PROSITE" id="PS51392"/>
    </source>
</evidence>
<name>A0AA38HJB6_9CUCU</name>
<dbReference type="Gene3D" id="3.30.200.20">
    <property type="entry name" value="Phosphorylase Kinase, domain 1"/>
    <property type="match status" value="1"/>
</dbReference>
<dbReference type="InterPro" id="IPR008271">
    <property type="entry name" value="Ser/Thr_kinase_AS"/>
</dbReference>
<evidence type="ECO:0000256" key="7">
    <source>
        <dbReference type="ARBA" id="ARBA00022840"/>
    </source>
</evidence>
<dbReference type="GO" id="GO:0004674">
    <property type="term" value="F:protein serine/threonine kinase activity"/>
    <property type="evidence" value="ECO:0007669"/>
    <property type="project" value="UniProtKB-KW"/>
</dbReference>
<evidence type="ECO:0000259" key="9">
    <source>
        <dbReference type="PROSITE" id="PS50011"/>
    </source>
</evidence>
<protein>
    <recommendedName>
        <fullName evidence="1">non-specific serine/threonine protein kinase</fullName>
        <ecNumber evidence="1">2.7.11.1</ecNumber>
    </recommendedName>
</protein>
<evidence type="ECO:0000256" key="5">
    <source>
        <dbReference type="ARBA" id="ARBA00022741"/>
    </source>
</evidence>
<dbReference type="Gene3D" id="1.10.510.10">
    <property type="entry name" value="Transferase(Phosphotransferase) domain 1"/>
    <property type="match status" value="2"/>
</dbReference>
<evidence type="ECO:0000256" key="4">
    <source>
        <dbReference type="ARBA" id="ARBA00022729"/>
    </source>
</evidence>
<keyword evidence="4 8" id="KW-0732">Signal</keyword>
<accession>A0AA38HJB6</accession>
<evidence type="ECO:0000256" key="3">
    <source>
        <dbReference type="ARBA" id="ARBA00022679"/>
    </source>
</evidence>
<reference evidence="11" key="1">
    <citation type="journal article" date="2023" name="G3 (Bethesda)">
        <title>Whole genome assemblies of Zophobas morio and Tenebrio molitor.</title>
        <authorList>
            <person name="Kaur S."/>
            <person name="Stinson S.A."/>
            <person name="diCenzo G.C."/>
        </authorList>
    </citation>
    <scope>NUCLEOTIDE SEQUENCE</scope>
    <source>
        <strain evidence="11">QUZm001</strain>
    </source>
</reference>
<dbReference type="GO" id="GO:0051082">
    <property type="term" value="F:unfolded protein binding"/>
    <property type="evidence" value="ECO:0007669"/>
    <property type="project" value="TreeGrafter"/>
</dbReference>
<evidence type="ECO:0000313" key="11">
    <source>
        <dbReference type="EMBL" id="KAJ3632089.1"/>
    </source>
</evidence>
<feature type="domain" description="KEN" evidence="10">
    <location>
        <begin position="279"/>
        <end position="409"/>
    </location>
</feature>
<dbReference type="GO" id="GO:0004521">
    <property type="term" value="F:RNA endonuclease activity"/>
    <property type="evidence" value="ECO:0007669"/>
    <property type="project" value="InterPro"/>
</dbReference>
<proteinExistence type="predicted"/>